<dbReference type="Pfam" id="PF19051">
    <property type="entry name" value="GFO_IDH_MocA_C2"/>
    <property type="match status" value="1"/>
</dbReference>
<dbReference type="AlphaFoldDB" id="A0A5C6E473"/>
<dbReference type="Pfam" id="PF01408">
    <property type="entry name" value="GFO_IDH_MocA"/>
    <property type="match status" value="1"/>
</dbReference>
<evidence type="ECO:0000259" key="2">
    <source>
        <dbReference type="Pfam" id="PF19051"/>
    </source>
</evidence>
<evidence type="ECO:0000313" key="4">
    <source>
        <dbReference type="Proteomes" id="UP000319143"/>
    </source>
</evidence>
<keyword evidence="4" id="KW-1185">Reference proteome</keyword>
<dbReference type="OrthoDB" id="9788246at2"/>
<dbReference type="PROSITE" id="PS51318">
    <property type="entry name" value="TAT"/>
    <property type="match status" value="1"/>
</dbReference>
<dbReference type="InterPro" id="IPR043906">
    <property type="entry name" value="Gfo/Idh/MocA_OxRdtase_bact_C"/>
</dbReference>
<dbReference type="InterPro" id="IPR000683">
    <property type="entry name" value="Gfo/Idh/MocA-like_OxRdtase_N"/>
</dbReference>
<comment type="caution">
    <text evidence="3">The sequence shown here is derived from an EMBL/GenBank/DDBJ whole genome shotgun (WGS) entry which is preliminary data.</text>
</comment>
<dbReference type="PANTHER" id="PTHR43818">
    <property type="entry name" value="BCDNA.GH03377"/>
    <property type="match status" value="1"/>
</dbReference>
<dbReference type="GO" id="GO:0000166">
    <property type="term" value="F:nucleotide binding"/>
    <property type="evidence" value="ECO:0007669"/>
    <property type="project" value="InterPro"/>
</dbReference>
<evidence type="ECO:0000313" key="3">
    <source>
        <dbReference type="EMBL" id="TWU42019.1"/>
    </source>
</evidence>
<dbReference type="InterPro" id="IPR036291">
    <property type="entry name" value="NAD(P)-bd_dom_sf"/>
</dbReference>
<proteinExistence type="predicted"/>
<name>A0A5C6E473_9BACT</name>
<accession>A0A5C6E473</accession>
<reference evidence="3 4" key="1">
    <citation type="submission" date="2019-02" db="EMBL/GenBank/DDBJ databases">
        <title>Deep-cultivation of Planctomycetes and their phenomic and genomic characterization uncovers novel biology.</title>
        <authorList>
            <person name="Wiegand S."/>
            <person name="Jogler M."/>
            <person name="Boedeker C."/>
            <person name="Pinto D."/>
            <person name="Vollmers J."/>
            <person name="Rivas-Marin E."/>
            <person name="Kohn T."/>
            <person name="Peeters S.H."/>
            <person name="Heuer A."/>
            <person name="Rast P."/>
            <person name="Oberbeckmann S."/>
            <person name="Bunk B."/>
            <person name="Jeske O."/>
            <person name="Meyerdierks A."/>
            <person name="Storesund J.E."/>
            <person name="Kallscheuer N."/>
            <person name="Luecker S."/>
            <person name="Lage O.M."/>
            <person name="Pohl T."/>
            <person name="Merkel B.J."/>
            <person name="Hornburger P."/>
            <person name="Mueller R.-W."/>
            <person name="Bruemmer F."/>
            <person name="Labrenz M."/>
            <person name="Spormann A.M."/>
            <person name="Op Den Camp H."/>
            <person name="Overmann J."/>
            <person name="Amann R."/>
            <person name="Jetten M.S.M."/>
            <person name="Mascher T."/>
            <person name="Medema M.H."/>
            <person name="Devos D.P."/>
            <person name="Kaster A.-K."/>
            <person name="Ovreas L."/>
            <person name="Rohde M."/>
            <person name="Galperin M.Y."/>
            <person name="Jogler C."/>
        </authorList>
    </citation>
    <scope>NUCLEOTIDE SEQUENCE [LARGE SCALE GENOMIC DNA]</scope>
    <source>
        <strain evidence="3 4">Poly41</strain>
    </source>
</reference>
<dbReference type="RefSeq" id="WP_146524158.1">
    <property type="nucleotide sequence ID" value="NZ_SJPV01000001.1"/>
</dbReference>
<evidence type="ECO:0000259" key="1">
    <source>
        <dbReference type="Pfam" id="PF01408"/>
    </source>
</evidence>
<dbReference type="PANTHER" id="PTHR43818:SF5">
    <property type="entry name" value="OXIDOREDUCTASE FAMILY PROTEIN"/>
    <property type="match status" value="1"/>
</dbReference>
<protein>
    <submittedName>
        <fullName evidence="3">Inositol 2-dehydrogenase</fullName>
        <ecNumber evidence="3">1.1.1.18</ecNumber>
    </submittedName>
</protein>
<dbReference type="InterPro" id="IPR050463">
    <property type="entry name" value="Gfo/Idh/MocA_oxidrdct_glycsds"/>
</dbReference>
<feature type="domain" description="Gfo/Idh/MocA-like oxidoreductase N-terminal" evidence="1">
    <location>
        <begin position="38"/>
        <end position="157"/>
    </location>
</feature>
<sequence>MTDKIHRRDFQVKAASTFVLSAATAAASARAAGANERIRLGFIGVANRGSQLMKAFAEHSDCQIVALCDVDSQTLTKAATNVAQTTFQTDDFRNLIDREDVDAIVIATPDHWHAIQAISACAASKDVYVEKPLSATIHEGRAMVDAARKYKRVVQVGTHRRSSPLYAELSERVREGLLGKVCVSRAYRLSNMAPSGIGKEPTSSPPEHLNWDMWLGPRAKRPYQANIAPYKFRWWQDYSSQMGCKDGILRRR</sequence>
<dbReference type="GO" id="GO:0050112">
    <property type="term" value="F:inositol 2-dehydrogenase (NAD+) activity"/>
    <property type="evidence" value="ECO:0007669"/>
    <property type="project" value="UniProtKB-EC"/>
</dbReference>
<keyword evidence="3" id="KW-0560">Oxidoreductase</keyword>
<organism evidence="3 4">
    <name type="scientific">Novipirellula artificiosorum</name>
    <dbReference type="NCBI Taxonomy" id="2528016"/>
    <lineage>
        <taxon>Bacteria</taxon>
        <taxon>Pseudomonadati</taxon>
        <taxon>Planctomycetota</taxon>
        <taxon>Planctomycetia</taxon>
        <taxon>Pirellulales</taxon>
        <taxon>Pirellulaceae</taxon>
        <taxon>Novipirellula</taxon>
    </lineage>
</organism>
<dbReference type="Proteomes" id="UP000319143">
    <property type="component" value="Unassembled WGS sequence"/>
</dbReference>
<feature type="domain" description="Gfo/Idh/MocA-like oxidoreductase bacterial type C-terminal" evidence="2">
    <location>
        <begin position="196"/>
        <end position="240"/>
    </location>
</feature>
<dbReference type="EC" id="1.1.1.18" evidence="3"/>
<dbReference type="InterPro" id="IPR006311">
    <property type="entry name" value="TAT_signal"/>
</dbReference>
<gene>
    <name evidence="3" type="primary">iolG_3</name>
    <name evidence="3" type="ORF">Poly41_03150</name>
</gene>
<dbReference type="EMBL" id="SJPV01000001">
    <property type="protein sequence ID" value="TWU42019.1"/>
    <property type="molecule type" value="Genomic_DNA"/>
</dbReference>
<dbReference type="SUPFAM" id="SSF51735">
    <property type="entry name" value="NAD(P)-binding Rossmann-fold domains"/>
    <property type="match status" value="1"/>
</dbReference>
<dbReference type="Gene3D" id="3.40.50.720">
    <property type="entry name" value="NAD(P)-binding Rossmann-like Domain"/>
    <property type="match status" value="1"/>
</dbReference>